<organism evidence="8 9">
    <name type="scientific">Cristinia sonorae</name>
    <dbReference type="NCBI Taxonomy" id="1940300"/>
    <lineage>
        <taxon>Eukaryota</taxon>
        <taxon>Fungi</taxon>
        <taxon>Dikarya</taxon>
        <taxon>Basidiomycota</taxon>
        <taxon>Agaricomycotina</taxon>
        <taxon>Agaricomycetes</taxon>
        <taxon>Agaricomycetidae</taxon>
        <taxon>Agaricales</taxon>
        <taxon>Pleurotineae</taxon>
        <taxon>Stephanosporaceae</taxon>
        <taxon>Cristinia</taxon>
    </lineage>
</organism>
<dbReference type="NCBIfam" id="TIGR02432">
    <property type="entry name" value="lysidine_TilS_N"/>
    <property type="match status" value="1"/>
</dbReference>
<accession>A0A8K0ULG7</accession>
<keyword evidence="4" id="KW-0547">Nucleotide-binding</keyword>
<evidence type="ECO:0000259" key="7">
    <source>
        <dbReference type="Pfam" id="PF01171"/>
    </source>
</evidence>
<evidence type="ECO:0000256" key="2">
    <source>
        <dbReference type="ARBA" id="ARBA00022598"/>
    </source>
</evidence>
<dbReference type="CDD" id="cd01992">
    <property type="entry name" value="TilS_N"/>
    <property type="match status" value="1"/>
</dbReference>
<dbReference type="InterPro" id="IPR011063">
    <property type="entry name" value="TilS/TtcA_N"/>
</dbReference>
<feature type="domain" description="tRNA(Ile)-lysidine/2-thiocytidine synthase N-terminal" evidence="7">
    <location>
        <begin position="35"/>
        <end position="243"/>
    </location>
</feature>
<comment type="catalytic activity">
    <reaction evidence="6">
        <text>cytidine(34) in tRNA(Ile2) + L-lysine + ATP = lysidine(34) in tRNA(Ile2) + AMP + diphosphate + H(+)</text>
        <dbReference type="Rhea" id="RHEA:43744"/>
        <dbReference type="Rhea" id="RHEA-COMP:10625"/>
        <dbReference type="Rhea" id="RHEA-COMP:10670"/>
        <dbReference type="ChEBI" id="CHEBI:15378"/>
        <dbReference type="ChEBI" id="CHEBI:30616"/>
        <dbReference type="ChEBI" id="CHEBI:32551"/>
        <dbReference type="ChEBI" id="CHEBI:33019"/>
        <dbReference type="ChEBI" id="CHEBI:82748"/>
        <dbReference type="ChEBI" id="CHEBI:83665"/>
        <dbReference type="ChEBI" id="CHEBI:456215"/>
        <dbReference type="EC" id="6.3.4.19"/>
    </reaction>
</comment>
<evidence type="ECO:0000313" key="9">
    <source>
        <dbReference type="Proteomes" id="UP000813824"/>
    </source>
</evidence>
<dbReference type="OrthoDB" id="434144at2759"/>
<dbReference type="GO" id="GO:0008033">
    <property type="term" value="P:tRNA processing"/>
    <property type="evidence" value="ECO:0007669"/>
    <property type="project" value="UniProtKB-KW"/>
</dbReference>
<evidence type="ECO:0000256" key="4">
    <source>
        <dbReference type="ARBA" id="ARBA00022741"/>
    </source>
</evidence>
<dbReference type="GO" id="GO:0032267">
    <property type="term" value="F:tRNA(Ile)-lysidine synthase activity"/>
    <property type="evidence" value="ECO:0007669"/>
    <property type="project" value="UniProtKB-EC"/>
</dbReference>
<evidence type="ECO:0000256" key="3">
    <source>
        <dbReference type="ARBA" id="ARBA00022694"/>
    </source>
</evidence>
<evidence type="ECO:0000313" key="8">
    <source>
        <dbReference type="EMBL" id="KAH8099518.1"/>
    </source>
</evidence>
<dbReference type="InterPro" id="IPR014729">
    <property type="entry name" value="Rossmann-like_a/b/a_fold"/>
</dbReference>
<keyword evidence="2" id="KW-0436">Ligase</keyword>
<reference evidence="8" key="1">
    <citation type="journal article" date="2021" name="New Phytol.">
        <title>Evolutionary innovations through gain and loss of genes in the ectomycorrhizal Boletales.</title>
        <authorList>
            <person name="Wu G."/>
            <person name="Miyauchi S."/>
            <person name="Morin E."/>
            <person name="Kuo A."/>
            <person name="Drula E."/>
            <person name="Varga T."/>
            <person name="Kohler A."/>
            <person name="Feng B."/>
            <person name="Cao Y."/>
            <person name="Lipzen A."/>
            <person name="Daum C."/>
            <person name="Hundley H."/>
            <person name="Pangilinan J."/>
            <person name="Johnson J."/>
            <person name="Barry K."/>
            <person name="LaButti K."/>
            <person name="Ng V."/>
            <person name="Ahrendt S."/>
            <person name="Min B."/>
            <person name="Choi I.G."/>
            <person name="Park H."/>
            <person name="Plett J.M."/>
            <person name="Magnuson J."/>
            <person name="Spatafora J.W."/>
            <person name="Nagy L.G."/>
            <person name="Henrissat B."/>
            <person name="Grigoriev I.V."/>
            <person name="Yang Z.L."/>
            <person name="Xu J."/>
            <person name="Martin F.M."/>
        </authorList>
    </citation>
    <scope>NUCLEOTIDE SEQUENCE</scope>
    <source>
        <strain evidence="8">KKN 215</strain>
    </source>
</reference>
<name>A0A8K0ULG7_9AGAR</name>
<dbReference type="Proteomes" id="UP000813824">
    <property type="component" value="Unassembled WGS sequence"/>
</dbReference>
<dbReference type="GO" id="GO:0016787">
    <property type="term" value="F:hydrolase activity"/>
    <property type="evidence" value="ECO:0007669"/>
    <property type="project" value="UniProtKB-KW"/>
</dbReference>
<dbReference type="PANTHER" id="PTHR43033:SF1">
    <property type="entry name" value="TRNA(ILE)-LYSIDINE SYNTHASE-RELATED"/>
    <property type="match status" value="1"/>
</dbReference>
<keyword evidence="8" id="KW-0378">Hydrolase</keyword>
<dbReference type="InterPro" id="IPR012094">
    <property type="entry name" value="tRNA_Ile_lys_synt"/>
</dbReference>
<dbReference type="EMBL" id="JAEVFJ010000019">
    <property type="protein sequence ID" value="KAH8099518.1"/>
    <property type="molecule type" value="Genomic_DNA"/>
</dbReference>
<dbReference type="SUPFAM" id="SSF52402">
    <property type="entry name" value="Adenine nucleotide alpha hydrolases-like"/>
    <property type="match status" value="1"/>
</dbReference>
<keyword evidence="9" id="KW-1185">Reference proteome</keyword>
<keyword evidence="3" id="KW-0819">tRNA processing</keyword>
<dbReference type="GO" id="GO:0005524">
    <property type="term" value="F:ATP binding"/>
    <property type="evidence" value="ECO:0007669"/>
    <property type="project" value="UniProtKB-KW"/>
</dbReference>
<keyword evidence="5" id="KW-0067">ATP-binding</keyword>
<gene>
    <name evidence="8" type="ORF">BXZ70DRAFT_894517</name>
</gene>
<protein>
    <recommendedName>
        <fullName evidence="1">tRNA(Ile)-lysidine synthetase</fullName>
        <ecNumber evidence="1">6.3.4.19</ecNumber>
    </recommendedName>
</protein>
<dbReference type="InterPro" id="IPR012795">
    <property type="entry name" value="tRNA_Ile_lys_synt_N"/>
</dbReference>
<proteinExistence type="inferred from homology"/>
<dbReference type="EC" id="6.3.4.19" evidence="1"/>
<dbReference type="HAMAP" id="MF_01161">
    <property type="entry name" value="tRNA_Ile_lys_synt"/>
    <property type="match status" value="1"/>
</dbReference>
<dbReference type="Gene3D" id="3.40.50.620">
    <property type="entry name" value="HUPs"/>
    <property type="match status" value="1"/>
</dbReference>
<dbReference type="Pfam" id="PF01171">
    <property type="entry name" value="ATP_bind_3"/>
    <property type="match status" value="1"/>
</dbReference>
<dbReference type="PANTHER" id="PTHR43033">
    <property type="entry name" value="TRNA(ILE)-LYSIDINE SYNTHASE-RELATED"/>
    <property type="match status" value="1"/>
</dbReference>
<evidence type="ECO:0000256" key="6">
    <source>
        <dbReference type="ARBA" id="ARBA00048539"/>
    </source>
</evidence>
<dbReference type="AlphaFoldDB" id="A0A8K0ULG7"/>
<comment type="caution">
    <text evidence="8">The sequence shown here is derived from an EMBL/GenBank/DDBJ whole genome shotgun (WGS) entry which is preliminary data.</text>
</comment>
<sequence>MSQILAISIGEFLQYLQKCIPPGGWRGKLGISLKFVANSGGPDSVCLLFLLASILRQRNVNGLPSSILSVHVDHSLQAASTRMAEQAAESAHRLDVPHVKTKIPWSQPPFPPNPAQSASLERICRDARQNRLAHAMTTANASTIAFAHHADDQVETSIMRLSKGSSMVGASGMRPIRRWGMGDSQDEPLTWMGEEGMDKFIVRPLLEVSKDRILATCEANNLSYATDPTNFQPDITLRNYLRDRIKNFPLDVTVNPKGLGPSIPFMDQVEATEEAIKTLRAVSPGTTGLPQLRNAVHLIGQKVQKLETQVTYFLKRNLIPSPPTTLLLPLDALKELEDETSIAFVRRVLRYVSPYPWGHISAEAEGRYLVHHRILLKLRESLTPRSPTPKAFSMGAMVWWRPVYMSATCMGFNKRNPPLQLAWMAQRATPYNPGSPLPDWWNPPLERDITSQFTEAFSSRTTCKILYDCRVLVELDMAHCPLGIAEVLQSGTGSTIHLLPSTQFHLPQVLLRRPGKPDNILASYPWPDENVWRMWNRKKSPINCPSWIRMSTVRTWDPW</sequence>
<evidence type="ECO:0000256" key="5">
    <source>
        <dbReference type="ARBA" id="ARBA00022840"/>
    </source>
</evidence>
<evidence type="ECO:0000256" key="1">
    <source>
        <dbReference type="ARBA" id="ARBA00013267"/>
    </source>
</evidence>